<name>A0ABZ1N733_9NOCA</name>
<evidence type="ECO:0000259" key="4">
    <source>
        <dbReference type="Pfam" id="PF17853"/>
    </source>
</evidence>
<feature type="domain" description="PucR C-terminal helix-turn-helix" evidence="2">
    <location>
        <begin position="332"/>
        <end position="389"/>
    </location>
</feature>
<evidence type="ECO:0000259" key="2">
    <source>
        <dbReference type="Pfam" id="PF13556"/>
    </source>
</evidence>
<dbReference type="InterPro" id="IPR042070">
    <property type="entry name" value="PucR_C-HTH_sf"/>
</dbReference>
<dbReference type="Proteomes" id="UP001621418">
    <property type="component" value="Chromosome"/>
</dbReference>
<feature type="domain" description="CdaR GGDEF-like" evidence="4">
    <location>
        <begin position="175"/>
        <end position="281"/>
    </location>
</feature>
<comment type="similarity">
    <text evidence="1">Belongs to the CdaR family.</text>
</comment>
<dbReference type="Gene3D" id="1.10.10.2840">
    <property type="entry name" value="PucR C-terminal helix-turn-helix domain"/>
    <property type="match status" value="1"/>
</dbReference>
<organism evidence="5 6">
    <name type="scientific">Nocardia salmonicida</name>
    <dbReference type="NCBI Taxonomy" id="53431"/>
    <lineage>
        <taxon>Bacteria</taxon>
        <taxon>Bacillati</taxon>
        <taxon>Actinomycetota</taxon>
        <taxon>Actinomycetes</taxon>
        <taxon>Mycobacteriales</taxon>
        <taxon>Nocardiaceae</taxon>
        <taxon>Nocardia</taxon>
    </lineage>
</organism>
<dbReference type="InterPro" id="IPR025751">
    <property type="entry name" value="RsbRD_N_dom"/>
</dbReference>
<dbReference type="Pfam" id="PF13556">
    <property type="entry name" value="HTH_30"/>
    <property type="match status" value="1"/>
</dbReference>
<dbReference type="Pfam" id="PF17853">
    <property type="entry name" value="GGDEF_2"/>
    <property type="match status" value="1"/>
</dbReference>
<evidence type="ECO:0000313" key="6">
    <source>
        <dbReference type="Proteomes" id="UP001621418"/>
    </source>
</evidence>
<evidence type="ECO:0000313" key="5">
    <source>
        <dbReference type="EMBL" id="WTY35609.1"/>
    </source>
</evidence>
<reference evidence="5 6" key="1">
    <citation type="submission" date="2022-10" db="EMBL/GenBank/DDBJ databases">
        <title>The complete genomes of actinobacterial strains from the NBC collection.</title>
        <authorList>
            <person name="Joergensen T.S."/>
            <person name="Alvarez Arevalo M."/>
            <person name="Sterndorff E.B."/>
            <person name="Faurdal D."/>
            <person name="Vuksanovic O."/>
            <person name="Mourched A.-S."/>
            <person name="Charusanti P."/>
            <person name="Shaw S."/>
            <person name="Blin K."/>
            <person name="Weber T."/>
        </authorList>
    </citation>
    <scope>NUCLEOTIDE SEQUENCE [LARGE SCALE GENOMIC DNA]</scope>
    <source>
        <strain evidence="5 6">NBC_01413</strain>
    </source>
</reference>
<dbReference type="Pfam" id="PF14361">
    <property type="entry name" value="RsbRD_N"/>
    <property type="match status" value="1"/>
</dbReference>
<feature type="domain" description="RsbT co-antagonist protein RsbRD N-terminal" evidence="3">
    <location>
        <begin position="24"/>
        <end position="156"/>
    </location>
</feature>
<dbReference type="RefSeq" id="WP_405147904.1">
    <property type="nucleotide sequence ID" value="NZ_CP109527.1"/>
</dbReference>
<dbReference type="EMBL" id="CP109527">
    <property type="protein sequence ID" value="WTY35609.1"/>
    <property type="molecule type" value="Genomic_DNA"/>
</dbReference>
<dbReference type="InterPro" id="IPR051448">
    <property type="entry name" value="CdaR-like_regulators"/>
</dbReference>
<dbReference type="InterPro" id="IPR025736">
    <property type="entry name" value="PucR_C-HTH_dom"/>
</dbReference>
<dbReference type="InterPro" id="IPR041522">
    <property type="entry name" value="CdaR_GGDEF"/>
</dbReference>
<sequence>MTAPPPTTATSTFEPAAQLLDSVEQLAEELVGRIAAADRSYADPGLLTAEELQQACLDNLTAIITALSGDQPTRLHTARAVGRLKAERGVPIAALLHAFRLGGRLLWEELTARSTGPGDPRLHDLATALWELIDSFSDAAVEAYRETEIMLAHVDAQSQNRLVRTLFDDHSDNPAHTLTALRTLGLSESGTFAVVSIETTDPGATLPGSLVGALRDLGARSVWDSQIDSHTGLLSSAMPVAVERAAIALAQLVDGRIGLSAAFTSPTAIPGALTEARLAARSARPGAHTVVRFGSEPVAHLLVTVPEASRRATTQILGPVLRLPAAERDDLIGALDAWYHCRGSTAAAAEQLHCHRNTVRYRLRKIRDLTGRDTADPVQSAELHLALQAVTLLGPS</sequence>
<evidence type="ECO:0000259" key="3">
    <source>
        <dbReference type="Pfam" id="PF14361"/>
    </source>
</evidence>
<gene>
    <name evidence="5" type="ORF">OG308_30810</name>
</gene>
<dbReference type="PANTHER" id="PTHR33744:SF1">
    <property type="entry name" value="DNA-BINDING TRANSCRIPTIONAL ACTIVATOR ADER"/>
    <property type="match status" value="1"/>
</dbReference>
<keyword evidence="6" id="KW-1185">Reference proteome</keyword>
<evidence type="ECO:0000256" key="1">
    <source>
        <dbReference type="ARBA" id="ARBA00006754"/>
    </source>
</evidence>
<protein>
    <submittedName>
        <fullName evidence="5">Helix-turn-helix domain-containing protein</fullName>
    </submittedName>
</protein>
<proteinExistence type="inferred from homology"/>
<dbReference type="PANTHER" id="PTHR33744">
    <property type="entry name" value="CARBOHYDRATE DIACID REGULATOR"/>
    <property type="match status" value="1"/>
</dbReference>
<accession>A0ABZ1N733</accession>